<dbReference type="EMBL" id="JBJYXY010000001">
    <property type="protein sequence ID" value="MFN2974399.1"/>
    <property type="molecule type" value="Genomic_DNA"/>
</dbReference>
<dbReference type="Proteomes" id="UP001634747">
    <property type="component" value="Unassembled WGS sequence"/>
</dbReference>
<proteinExistence type="predicted"/>
<comment type="caution">
    <text evidence="2">The sequence shown here is derived from an EMBL/GenBank/DDBJ whole genome shotgun (WGS) entry which is preliminary data.</text>
</comment>
<organism evidence="2 3">
    <name type="scientific">Terriglobus aquaticus</name>
    <dbReference type="NCBI Taxonomy" id="940139"/>
    <lineage>
        <taxon>Bacteria</taxon>
        <taxon>Pseudomonadati</taxon>
        <taxon>Acidobacteriota</taxon>
        <taxon>Terriglobia</taxon>
        <taxon>Terriglobales</taxon>
        <taxon>Acidobacteriaceae</taxon>
        <taxon>Terriglobus</taxon>
    </lineage>
</organism>
<gene>
    <name evidence="2" type="ORF">ACK2TP_01355</name>
</gene>
<evidence type="ECO:0000313" key="3">
    <source>
        <dbReference type="Proteomes" id="UP001634747"/>
    </source>
</evidence>
<name>A0ABW9KFP4_9BACT</name>
<keyword evidence="3" id="KW-1185">Reference proteome</keyword>
<feature type="domain" description="UBC core" evidence="1">
    <location>
        <begin position="60"/>
        <end position="126"/>
    </location>
</feature>
<dbReference type="InterPro" id="IPR016135">
    <property type="entry name" value="UBQ-conjugating_enzyme/RWD"/>
</dbReference>
<dbReference type="Pfam" id="PF00179">
    <property type="entry name" value="UQ_con"/>
    <property type="match status" value="1"/>
</dbReference>
<dbReference type="SUPFAM" id="SSF54495">
    <property type="entry name" value="UBC-like"/>
    <property type="match status" value="1"/>
</dbReference>
<dbReference type="CDD" id="cd00195">
    <property type="entry name" value="UBCc_UEV"/>
    <property type="match status" value="1"/>
</dbReference>
<sequence>MFPATERRLAAEWSLLQQLSAANPGRITQLRREEDVFYLTLHGPAAVSIPGGQHGTALSVHDLRIEFPVHFPAVPMEMYLSVPVVHPNVHPETGFVCLWDRHRVSNTVEIAMHKVVAMLAGTLWNPQALHVMQPAAVPCTPSADPMLLQGVAYEPSLAHIPAQASRRKRLS</sequence>
<reference evidence="2 3" key="1">
    <citation type="submission" date="2024-12" db="EMBL/GenBank/DDBJ databases">
        <authorList>
            <person name="Lee Y."/>
        </authorList>
    </citation>
    <scope>NUCLEOTIDE SEQUENCE [LARGE SCALE GENOMIC DNA]</scope>
    <source>
        <strain evidence="2 3">03SUJ4</strain>
    </source>
</reference>
<dbReference type="Gene3D" id="3.10.110.10">
    <property type="entry name" value="Ubiquitin Conjugating Enzyme"/>
    <property type="match status" value="1"/>
</dbReference>
<accession>A0ABW9KFP4</accession>
<dbReference type="RefSeq" id="WP_263414036.1">
    <property type="nucleotide sequence ID" value="NZ_BAABBH010000001.1"/>
</dbReference>
<evidence type="ECO:0000259" key="1">
    <source>
        <dbReference type="Pfam" id="PF00179"/>
    </source>
</evidence>
<dbReference type="InterPro" id="IPR000608">
    <property type="entry name" value="UBC"/>
</dbReference>
<evidence type="ECO:0000313" key="2">
    <source>
        <dbReference type="EMBL" id="MFN2974399.1"/>
    </source>
</evidence>
<protein>
    <submittedName>
        <fullName evidence="2">Ubiquitin-conjugating enzyme E2 variant</fullName>
    </submittedName>
</protein>